<evidence type="ECO:0000313" key="3">
    <source>
        <dbReference type="Proteomes" id="UP000003340"/>
    </source>
</evidence>
<dbReference type="Proteomes" id="UP000003340">
    <property type="component" value="Unassembled WGS sequence"/>
</dbReference>
<reference evidence="2 3" key="2">
    <citation type="submission" date="2009-02" db="EMBL/GenBank/DDBJ databases">
        <title>Draft genome sequence of Clostridium methylpentosum (DSM 5476).</title>
        <authorList>
            <person name="Sudarsanam P."/>
            <person name="Ley R."/>
            <person name="Guruge J."/>
            <person name="Turnbaugh P.J."/>
            <person name="Mahowald M."/>
            <person name="Liep D."/>
            <person name="Gordon J."/>
        </authorList>
    </citation>
    <scope>NUCLEOTIDE SEQUENCE [LARGE SCALE GENOMIC DNA]</scope>
    <source>
        <strain evidence="2 3">DSM 5476</strain>
    </source>
</reference>
<dbReference type="EMBL" id="ACEC01000136">
    <property type="protein sequence ID" value="EEG28523.1"/>
    <property type="molecule type" value="Genomic_DNA"/>
</dbReference>
<protein>
    <submittedName>
        <fullName evidence="2">Uncharacterized protein</fullName>
    </submittedName>
</protein>
<accession>C0EJ58</accession>
<gene>
    <name evidence="2" type="ORF">CLOSTMETH_03904</name>
</gene>
<feature type="compositionally biased region" description="Basic and acidic residues" evidence="1">
    <location>
        <begin position="24"/>
        <end position="40"/>
    </location>
</feature>
<sequence length="40" mass="4452">MPQMDRFALSATSGARPKGGGRSSRHDQKFRQGELHKPVE</sequence>
<keyword evidence="3" id="KW-1185">Reference proteome</keyword>
<evidence type="ECO:0000313" key="2">
    <source>
        <dbReference type="EMBL" id="EEG28523.1"/>
    </source>
</evidence>
<name>C0EJ58_9FIRM</name>
<organism evidence="2 3">
    <name type="scientific">[Clostridium] methylpentosum DSM 5476</name>
    <dbReference type="NCBI Taxonomy" id="537013"/>
    <lineage>
        <taxon>Bacteria</taxon>
        <taxon>Bacillati</taxon>
        <taxon>Bacillota</taxon>
        <taxon>Clostridia</taxon>
        <taxon>Eubacteriales</taxon>
        <taxon>Oscillospiraceae</taxon>
        <taxon>Oscillospiraceae incertae sedis</taxon>
    </lineage>
</organism>
<proteinExistence type="predicted"/>
<feature type="region of interest" description="Disordered" evidence="1">
    <location>
        <begin position="1"/>
        <end position="40"/>
    </location>
</feature>
<evidence type="ECO:0000256" key="1">
    <source>
        <dbReference type="SAM" id="MobiDB-lite"/>
    </source>
</evidence>
<comment type="caution">
    <text evidence="2">The sequence shown here is derived from an EMBL/GenBank/DDBJ whole genome shotgun (WGS) entry which is preliminary data.</text>
</comment>
<dbReference type="HOGENOM" id="CLU_3287515_0_0_9"/>
<dbReference type="AlphaFoldDB" id="C0EJ58"/>
<reference evidence="2 3" key="1">
    <citation type="submission" date="2009-01" db="EMBL/GenBank/DDBJ databases">
        <authorList>
            <person name="Fulton L."/>
            <person name="Clifton S."/>
            <person name="Fulton B."/>
            <person name="Xu J."/>
            <person name="Minx P."/>
            <person name="Pepin K.H."/>
            <person name="Johnson M."/>
            <person name="Bhonagiri V."/>
            <person name="Nash W.E."/>
            <person name="Mardis E.R."/>
            <person name="Wilson R.K."/>
        </authorList>
    </citation>
    <scope>NUCLEOTIDE SEQUENCE [LARGE SCALE GENOMIC DNA]</scope>
    <source>
        <strain evidence="2 3">DSM 5476</strain>
    </source>
</reference>
<dbReference type="STRING" id="537013.CLOSTMETH_03904"/>